<protein>
    <submittedName>
        <fullName evidence="2">Uncharacterized protein</fullName>
    </submittedName>
</protein>
<reference evidence="2" key="1">
    <citation type="submission" date="2020-02" db="EMBL/GenBank/DDBJ databases">
        <authorList>
            <person name="Meier V. D."/>
        </authorList>
    </citation>
    <scope>NUCLEOTIDE SEQUENCE</scope>
    <source>
        <strain evidence="2">AVDCRST_MAG56</strain>
    </source>
</reference>
<accession>A0A6J4HIN2</accession>
<sequence>MYIRMPESAAEAELILVRAKRTFSCRPLTGGLYRCCQPNERNKKISLISVLPPGAELEKPLRRSTSSTKSLRNHTGLFRYGH</sequence>
<evidence type="ECO:0000256" key="1">
    <source>
        <dbReference type="SAM" id="MobiDB-lite"/>
    </source>
</evidence>
<proteinExistence type="predicted"/>
<organism evidence="2">
    <name type="scientific">uncultured Cytophagales bacterium</name>
    <dbReference type="NCBI Taxonomy" id="158755"/>
    <lineage>
        <taxon>Bacteria</taxon>
        <taxon>Pseudomonadati</taxon>
        <taxon>Bacteroidota</taxon>
        <taxon>Sphingobacteriia</taxon>
        <taxon>Sphingobacteriales</taxon>
        <taxon>environmental samples</taxon>
    </lineage>
</organism>
<feature type="region of interest" description="Disordered" evidence="1">
    <location>
        <begin position="58"/>
        <end position="82"/>
    </location>
</feature>
<evidence type="ECO:0000313" key="2">
    <source>
        <dbReference type="EMBL" id="CAA9224334.1"/>
    </source>
</evidence>
<dbReference type="AlphaFoldDB" id="A0A6J4HIN2"/>
<name>A0A6J4HIN2_9SPHI</name>
<dbReference type="EMBL" id="CADCTQ010000057">
    <property type="protein sequence ID" value="CAA9224334.1"/>
    <property type="molecule type" value="Genomic_DNA"/>
</dbReference>
<gene>
    <name evidence="2" type="ORF">AVDCRST_MAG56-619</name>
</gene>